<comment type="similarity">
    <text evidence="1">Belongs to the DprA/Smf family.</text>
</comment>
<proteinExistence type="inferred from homology"/>
<dbReference type="InterPro" id="IPR057666">
    <property type="entry name" value="DrpA_SLOG"/>
</dbReference>
<dbReference type="EMBL" id="RRUE01000002">
    <property type="protein sequence ID" value="RRN43771.1"/>
    <property type="molecule type" value="Genomic_DNA"/>
</dbReference>
<evidence type="ECO:0000313" key="5">
    <source>
        <dbReference type="EMBL" id="RRN43771.1"/>
    </source>
</evidence>
<dbReference type="Gene3D" id="1.10.10.10">
    <property type="entry name" value="Winged helix-like DNA-binding domain superfamily/Winged helix DNA-binding domain"/>
    <property type="match status" value="1"/>
</dbReference>
<sequence>MKTADIPEEKSGATLDDEALGTWLKLVLTPGVGAVTGQLLLRRFGSPEAIFDATYRQLQRQLNQEKVSRALLADDPQRDAAIIRTLAWLHADDDHHILTLDDPRYPRALLDLPDPPLLVYARGSLEALVPDAVALIGSRRASHDGLHNAHAFAQALTRRGLVVTSGLAEGIDAASHVGALDGAAVGQPSTIAVLGAGIDHIYPAHHRMLATRIIAQQGLILSEQPLGSAPTRGNFPRRNRMIAALSRGTLVVEAALRSGSLITARLAAELGRDVMAVPGSIHNPLSHGCHHLIRDGASLVETVDDILTTLGMALPPGAPGTLTAGRLRARQHTARRASGWRDWQEIIGRTENGQAGLDELAGQDEANEREARHGSDDPRNDDPGQGPATRDRPDETGSPDEPARQDDHAGPDTPNGTESRNTPDEPASSARKQNPPLNRHARNAANALNAPDAIPAPADPASQILAALTGAPLSAEELASRLGWPIERILITIQLLELGGQIGRHVDGRWQRI</sequence>
<evidence type="ECO:0000259" key="4">
    <source>
        <dbReference type="Pfam" id="PF17782"/>
    </source>
</evidence>
<dbReference type="AlphaFoldDB" id="A0A3R8LPC1"/>
<feature type="region of interest" description="Disordered" evidence="2">
    <location>
        <begin position="365"/>
        <end position="437"/>
    </location>
</feature>
<dbReference type="InterPro" id="IPR036388">
    <property type="entry name" value="WH-like_DNA-bd_sf"/>
</dbReference>
<accession>A0A3R8LPC1</accession>
<dbReference type="PANTHER" id="PTHR43022:SF1">
    <property type="entry name" value="PROTEIN SMF"/>
    <property type="match status" value="1"/>
</dbReference>
<dbReference type="Pfam" id="PF02481">
    <property type="entry name" value="DNA_processg_A"/>
    <property type="match status" value="1"/>
</dbReference>
<dbReference type="InterPro" id="IPR003488">
    <property type="entry name" value="DprA"/>
</dbReference>
<feature type="domain" description="DprA winged helix" evidence="4">
    <location>
        <begin position="450"/>
        <end position="508"/>
    </location>
</feature>
<dbReference type="Proteomes" id="UP000270261">
    <property type="component" value="Unassembled WGS sequence"/>
</dbReference>
<dbReference type="NCBIfam" id="TIGR00732">
    <property type="entry name" value="dprA"/>
    <property type="match status" value="1"/>
</dbReference>
<feature type="compositionally biased region" description="Basic and acidic residues" evidence="2">
    <location>
        <begin position="389"/>
        <end position="410"/>
    </location>
</feature>
<gene>
    <name evidence="5" type="primary">dprA</name>
    <name evidence="5" type="ORF">EHV23_10160</name>
</gene>
<feature type="domain" description="Smf/DprA SLOG" evidence="3">
    <location>
        <begin position="97"/>
        <end position="310"/>
    </location>
</feature>
<dbReference type="SUPFAM" id="SSF102405">
    <property type="entry name" value="MCP/YpsA-like"/>
    <property type="match status" value="1"/>
</dbReference>
<dbReference type="Pfam" id="PF17782">
    <property type="entry name" value="WHD_DprA"/>
    <property type="match status" value="1"/>
</dbReference>
<dbReference type="GO" id="GO:0009294">
    <property type="term" value="P:DNA-mediated transformation"/>
    <property type="evidence" value="ECO:0007669"/>
    <property type="project" value="InterPro"/>
</dbReference>
<dbReference type="RefSeq" id="WP_125095974.1">
    <property type="nucleotide sequence ID" value="NZ_RRUE01000002.1"/>
</dbReference>
<reference evidence="5 6" key="1">
    <citation type="submission" date="2018-11" db="EMBL/GenBank/DDBJ databases">
        <title>Genome sequencing of Lautropia sp. KCOM 2505 (= ChDC F240).</title>
        <authorList>
            <person name="Kook J.-K."/>
            <person name="Park S.-N."/>
            <person name="Lim Y.K."/>
        </authorList>
    </citation>
    <scope>NUCLEOTIDE SEQUENCE [LARGE SCALE GENOMIC DNA]</scope>
    <source>
        <strain evidence="5 6">KCOM 2505</strain>
    </source>
</reference>
<evidence type="ECO:0000256" key="2">
    <source>
        <dbReference type="SAM" id="MobiDB-lite"/>
    </source>
</evidence>
<evidence type="ECO:0000259" key="3">
    <source>
        <dbReference type="Pfam" id="PF02481"/>
    </source>
</evidence>
<protein>
    <submittedName>
        <fullName evidence="5">DNA-protecting protein DprA</fullName>
    </submittedName>
</protein>
<dbReference type="SUPFAM" id="SSF47781">
    <property type="entry name" value="RuvA domain 2-like"/>
    <property type="match status" value="1"/>
</dbReference>
<dbReference type="Gene3D" id="3.40.50.450">
    <property type="match status" value="1"/>
</dbReference>
<dbReference type="InterPro" id="IPR041614">
    <property type="entry name" value="DprA_WH"/>
</dbReference>
<feature type="compositionally biased region" description="Basic and acidic residues" evidence="2">
    <location>
        <begin position="366"/>
        <end position="382"/>
    </location>
</feature>
<keyword evidence="6" id="KW-1185">Reference proteome</keyword>
<dbReference type="OrthoDB" id="9785707at2"/>
<evidence type="ECO:0000313" key="6">
    <source>
        <dbReference type="Proteomes" id="UP000270261"/>
    </source>
</evidence>
<evidence type="ECO:0000256" key="1">
    <source>
        <dbReference type="ARBA" id="ARBA00006525"/>
    </source>
</evidence>
<organism evidence="5 6">
    <name type="scientific">Lautropia dentalis</name>
    <dbReference type="NCBI Taxonomy" id="2490857"/>
    <lineage>
        <taxon>Bacteria</taxon>
        <taxon>Pseudomonadati</taxon>
        <taxon>Pseudomonadota</taxon>
        <taxon>Betaproteobacteria</taxon>
        <taxon>Burkholderiales</taxon>
        <taxon>Burkholderiaceae</taxon>
        <taxon>Lautropia</taxon>
    </lineage>
</organism>
<comment type="caution">
    <text evidence="5">The sequence shown here is derived from an EMBL/GenBank/DDBJ whole genome shotgun (WGS) entry which is preliminary data.</text>
</comment>
<name>A0A3R8LPC1_9BURK</name>
<dbReference type="PANTHER" id="PTHR43022">
    <property type="entry name" value="PROTEIN SMF"/>
    <property type="match status" value="1"/>
</dbReference>
<dbReference type="InterPro" id="IPR010994">
    <property type="entry name" value="RuvA_2-like"/>
</dbReference>